<dbReference type="AlphaFoldDB" id="A0A317XLQ7"/>
<reference evidence="5 6" key="1">
    <citation type="journal article" date="2018" name="Mol. Biol. Evol.">
        <title>Broad Genomic Sampling Reveals a Smut Pathogenic Ancestry of the Fungal Clade Ustilaginomycotina.</title>
        <authorList>
            <person name="Kijpornyongpan T."/>
            <person name="Mondo S.J."/>
            <person name="Barry K."/>
            <person name="Sandor L."/>
            <person name="Lee J."/>
            <person name="Lipzen A."/>
            <person name="Pangilinan J."/>
            <person name="LaButti K."/>
            <person name="Hainaut M."/>
            <person name="Henrissat B."/>
            <person name="Grigoriev I.V."/>
            <person name="Spatafora J.W."/>
            <person name="Aime M.C."/>
        </authorList>
    </citation>
    <scope>NUCLEOTIDE SEQUENCE [LARGE SCALE GENOMIC DNA]</scope>
    <source>
        <strain evidence="5 6">MCA 3645</strain>
    </source>
</reference>
<proteinExistence type="predicted"/>
<dbReference type="InterPro" id="IPR016024">
    <property type="entry name" value="ARM-type_fold"/>
</dbReference>
<dbReference type="Proteomes" id="UP000246740">
    <property type="component" value="Unassembled WGS sequence"/>
</dbReference>
<dbReference type="PANTHER" id="PTHR12537:SF12">
    <property type="entry name" value="MATERNAL PROTEIN PUMILIO"/>
    <property type="match status" value="1"/>
</dbReference>
<keyword evidence="1" id="KW-0677">Repeat</keyword>
<dbReference type="SUPFAM" id="SSF48371">
    <property type="entry name" value="ARM repeat"/>
    <property type="match status" value="1"/>
</dbReference>
<dbReference type="InParanoid" id="A0A317XLQ7"/>
<evidence type="ECO:0000313" key="5">
    <source>
        <dbReference type="EMBL" id="PWY99244.1"/>
    </source>
</evidence>
<dbReference type="EMBL" id="KZ819195">
    <property type="protein sequence ID" value="PWY99244.1"/>
    <property type="molecule type" value="Genomic_DNA"/>
</dbReference>
<dbReference type="PROSITE" id="PS50302">
    <property type="entry name" value="PUM"/>
    <property type="match status" value="2"/>
</dbReference>
<gene>
    <name evidence="5" type="ORF">BCV70DRAFT_200825</name>
</gene>
<dbReference type="PROSITE" id="PS50303">
    <property type="entry name" value="PUM_HD"/>
    <property type="match status" value="1"/>
</dbReference>
<evidence type="ECO:0000256" key="3">
    <source>
        <dbReference type="SAM" id="MobiDB-lite"/>
    </source>
</evidence>
<dbReference type="Pfam" id="PF00806">
    <property type="entry name" value="PUF"/>
    <property type="match status" value="4"/>
</dbReference>
<evidence type="ECO:0000256" key="2">
    <source>
        <dbReference type="PROSITE-ProRule" id="PRU00317"/>
    </source>
</evidence>
<dbReference type="PANTHER" id="PTHR12537">
    <property type="entry name" value="RNA BINDING PROTEIN PUMILIO-RELATED"/>
    <property type="match status" value="1"/>
</dbReference>
<accession>A0A317XLQ7</accession>
<feature type="region of interest" description="Disordered" evidence="3">
    <location>
        <begin position="1"/>
        <end position="60"/>
    </location>
</feature>
<dbReference type="FunCoup" id="A0A317XLQ7">
    <property type="interactions" value="251"/>
</dbReference>
<dbReference type="OrthoDB" id="668540at2759"/>
<sequence length="396" mass="44243">MPLYASTPAFVSSSRTGTPIDIGRRVPPSTSALPSRLQPRSLESTPPMQPSPEASPSPASLQRLYGLDASMLVAMILDKRGQDASLLLQQQLKSGGPDKQNEIYDAVRRHLLCLAQDRHGNFLVQRTIEARPQTAWDLSGSFVDLTLSQFGSHVVQKILEGDEKIREQVAEELMGAKLEQTLTSRNSIHVWQRILEAEWRRGEFRERIFASINAQLAGKWAQTARQETGSIICQNIFESAHEDEKRPCMHEVLDELDRCASNQWGVWVVQHIIEHGTDEDRKAALRKLLGSAATLALSPYGQKAIMSGLKTRDPFFVEEFVSALCQSSGARRPPLIDVCLSPHGIQIVTQLLTTVRQEIRDRIISTVRRNSVFLKGSKTGMKVHQLCERARAFAGY</sequence>
<dbReference type="STRING" id="1882483.A0A317XLQ7"/>
<dbReference type="Gene3D" id="1.25.10.10">
    <property type="entry name" value="Leucine-rich Repeat Variant"/>
    <property type="match status" value="1"/>
</dbReference>
<dbReference type="InterPro" id="IPR001313">
    <property type="entry name" value="Pumilio_RNA-bd_rpt"/>
</dbReference>
<dbReference type="InterPro" id="IPR033133">
    <property type="entry name" value="PUM-HD"/>
</dbReference>
<name>A0A317XLQ7_9BASI</name>
<dbReference type="GO" id="GO:0005737">
    <property type="term" value="C:cytoplasm"/>
    <property type="evidence" value="ECO:0007669"/>
    <property type="project" value="TreeGrafter"/>
</dbReference>
<keyword evidence="6" id="KW-1185">Reference proteome</keyword>
<organism evidence="5 6">
    <name type="scientific">Testicularia cyperi</name>
    <dbReference type="NCBI Taxonomy" id="1882483"/>
    <lineage>
        <taxon>Eukaryota</taxon>
        <taxon>Fungi</taxon>
        <taxon>Dikarya</taxon>
        <taxon>Basidiomycota</taxon>
        <taxon>Ustilaginomycotina</taxon>
        <taxon>Ustilaginomycetes</taxon>
        <taxon>Ustilaginales</taxon>
        <taxon>Anthracoideaceae</taxon>
        <taxon>Testicularia</taxon>
    </lineage>
</organism>
<dbReference type="GO" id="GO:0003730">
    <property type="term" value="F:mRNA 3'-UTR binding"/>
    <property type="evidence" value="ECO:0007669"/>
    <property type="project" value="TreeGrafter"/>
</dbReference>
<feature type="repeat" description="Pumilio" evidence="2">
    <location>
        <begin position="137"/>
        <end position="175"/>
    </location>
</feature>
<protein>
    <submittedName>
        <fullName evidence="5">ARM repeat-containing protein</fullName>
    </submittedName>
</protein>
<feature type="domain" description="PUM-HD" evidence="4">
    <location>
        <begin position="37"/>
        <end position="391"/>
    </location>
</feature>
<evidence type="ECO:0000259" key="4">
    <source>
        <dbReference type="PROSITE" id="PS50303"/>
    </source>
</evidence>
<evidence type="ECO:0000313" key="6">
    <source>
        <dbReference type="Proteomes" id="UP000246740"/>
    </source>
</evidence>
<dbReference type="SMART" id="SM00025">
    <property type="entry name" value="Pumilio"/>
    <property type="match status" value="4"/>
</dbReference>
<evidence type="ECO:0000256" key="1">
    <source>
        <dbReference type="ARBA" id="ARBA00022737"/>
    </source>
</evidence>
<dbReference type="InterPro" id="IPR011989">
    <property type="entry name" value="ARM-like"/>
</dbReference>
<feature type="repeat" description="Pumilio" evidence="2">
    <location>
        <begin position="251"/>
        <end position="286"/>
    </location>
</feature>
<dbReference type="GO" id="GO:0000288">
    <property type="term" value="P:nuclear-transcribed mRNA catabolic process, deadenylation-dependent decay"/>
    <property type="evidence" value="ECO:0007669"/>
    <property type="project" value="TreeGrafter"/>
</dbReference>